<reference evidence="2 3" key="1">
    <citation type="journal article" date="2019" name="Commun. Biol.">
        <title>The bagworm genome reveals a unique fibroin gene that provides high tensile strength.</title>
        <authorList>
            <person name="Kono N."/>
            <person name="Nakamura H."/>
            <person name="Ohtoshi R."/>
            <person name="Tomita M."/>
            <person name="Numata K."/>
            <person name="Arakawa K."/>
        </authorList>
    </citation>
    <scope>NUCLEOTIDE SEQUENCE [LARGE SCALE GENOMIC DNA]</scope>
</reference>
<feature type="region of interest" description="Disordered" evidence="1">
    <location>
        <begin position="86"/>
        <end position="121"/>
    </location>
</feature>
<organism evidence="2 3">
    <name type="scientific">Eumeta variegata</name>
    <name type="common">Bagworm moth</name>
    <name type="synonym">Eumeta japonica</name>
    <dbReference type="NCBI Taxonomy" id="151549"/>
    <lineage>
        <taxon>Eukaryota</taxon>
        <taxon>Metazoa</taxon>
        <taxon>Ecdysozoa</taxon>
        <taxon>Arthropoda</taxon>
        <taxon>Hexapoda</taxon>
        <taxon>Insecta</taxon>
        <taxon>Pterygota</taxon>
        <taxon>Neoptera</taxon>
        <taxon>Endopterygota</taxon>
        <taxon>Lepidoptera</taxon>
        <taxon>Glossata</taxon>
        <taxon>Ditrysia</taxon>
        <taxon>Tineoidea</taxon>
        <taxon>Psychidae</taxon>
        <taxon>Oiketicinae</taxon>
        <taxon>Eumeta</taxon>
    </lineage>
</organism>
<dbReference type="Proteomes" id="UP000299102">
    <property type="component" value="Unassembled WGS sequence"/>
</dbReference>
<gene>
    <name evidence="2" type="ORF">EVAR_21488_1</name>
</gene>
<dbReference type="AlphaFoldDB" id="A0A4C1UXM2"/>
<protein>
    <submittedName>
        <fullName evidence="2">Uncharacterized protein</fullName>
    </submittedName>
</protein>
<proteinExistence type="predicted"/>
<accession>A0A4C1UXM2</accession>
<evidence type="ECO:0000313" key="2">
    <source>
        <dbReference type="EMBL" id="GBP31208.1"/>
    </source>
</evidence>
<dbReference type="EMBL" id="BGZK01000243">
    <property type="protein sequence ID" value="GBP31208.1"/>
    <property type="molecule type" value="Genomic_DNA"/>
</dbReference>
<sequence length="121" mass="13539">MGRKVVSVAWRQQQFRVFVAFRHAFPTSCLLVIQRRGYSHGLRRPAPAQKEVTVGAVTLTGPKGRCKRAHGSGPTLRLKAKFGSKLKMRARSKSRPELSKGPRIGSRSEDNTEILTDIRVE</sequence>
<keyword evidence="3" id="KW-1185">Reference proteome</keyword>
<evidence type="ECO:0000313" key="3">
    <source>
        <dbReference type="Proteomes" id="UP000299102"/>
    </source>
</evidence>
<feature type="compositionally biased region" description="Basic and acidic residues" evidence="1">
    <location>
        <begin position="94"/>
        <end position="121"/>
    </location>
</feature>
<name>A0A4C1UXM2_EUMVA</name>
<comment type="caution">
    <text evidence="2">The sequence shown here is derived from an EMBL/GenBank/DDBJ whole genome shotgun (WGS) entry which is preliminary data.</text>
</comment>
<evidence type="ECO:0000256" key="1">
    <source>
        <dbReference type="SAM" id="MobiDB-lite"/>
    </source>
</evidence>